<evidence type="ECO:0000313" key="2">
    <source>
        <dbReference type="Proteomes" id="UP000183496"/>
    </source>
</evidence>
<dbReference type="AlphaFoldDB" id="A0AAJ4W7Q4"/>
<dbReference type="Proteomes" id="UP000183496">
    <property type="component" value="Unassembled WGS sequence"/>
</dbReference>
<accession>A0AAJ4W7Q4</accession>
<keyword evidence="2" id="KW-1185">Reference proteome</keyword>
<organism evidence="1 2">
    <name type="scientific">Myroides profundi</name>
    <dbReference type="NCBI Taxonomy" id="480520"/>
    <lineage>
        <taxon>Bacteria</taxon>
        <taxon>Pseudomonadati</taxon>
        <taxon>Bacteroidota</taxon>
        <taxon>Flavobacteriia</taxon>
        <taxon>Flavobacteriales</taxon>
        <taxon>Flavobacteriaceae</taxon>
        <taxon>Myroides</taxon>
    </lineage>
</organism>
<comment type="caution">
    <text evidence="1">The sequence shown here is derived from an EMBL/GenBank/DDBJ whole genome shotgun (WGS) entry which is preliminary data.</text>
</comment>
<sequence length="95" mass="10916">MFLKTNNSLEYKNTELLTTIEANFKGKLGLARIRLICLFIIALCKVKSVNFSKVSTGFDNCATTSSNYRRILAFYVLCRFEVGMGFKTYFCTYSY</sequence>
<reference evidence="1 2" key="1">
    <citation type="submission" date="2016-10" db="EMBL/GenBank/DDBJ databases">
        <authorList>
            <person name="Varghese N."/>
            <person name="Submissions S."/>
        </authorList>
    </citation>
    <scope>NUCLEOTIDE SEQUENCE [LARGE SCALE GENOMIC DNA]</scope>
    <source>
        <strain evidence="2">DSM 19823 / KCTC 23066 / CCTCC M 208030 / D25</strain>
    </source>
</reference>
<proteinExistence type="predicted"/>
<name>A0AAJ4W7Q4_MYRPR</name>
<dbReference type="EMBL" id="FOFY01000031">
    <property type="protein sequence ID" value="SER70302.1"/>
    <property type="molecule type" value="Genomic_DNA"/>
</dbReference>
<protein>
    <submittedName>
        <fullName evidence="1">Uncharacterized protein</fullName>
    </submittedName>
</protein>
<gene>
    <name evidence="1" type="ORF">SAMN04488089_1316</name>
</gene>
<evidence type="ECO:0000313" key="1">
    <source>
        <dbReference type="EMBL" id="SER70302.1"/>
    </source>
</evidence>